<name>A0A565A615_PLAVI</name>
<feature type="transmembrane region" description="Helical" evidence="1">
    <location>
        <begin position="6"/>
        <end position="26"/>
    </location>
</feature>
<evidence type="ECO:0000313" key="2">
    <source>
        <dbReference type="EMBL" id="VUZ99684.1"/>
    </source>
</evidence>
<keyword evidence="1" id="KW-0812">Transmembrane</keyword>
<dbReference type="Proteomes" id="UP000220605">
    <property type="component" value="Unassembled WGS sequence"/>
</dbReference>
<evidence type="ECO:0008006" key="3">
    <source>
        <dbReference type="Google" id="ProtNLM"/>
    </source>
</evidence>
<proteinExistence type="predicted"/>
<gene>
    <name evidence="2" type="ORF">PVP01_0003990</name>
</gene>
<dbReference type="InterPro" id="IPR022139">
    <property type="entry name" value="Fam-L/Fam-M-like_plasmodium"/>
</dbReference>
<dbReference type="Pfam" id="PF12420">
    <property type="entry name" value="DUF3671"/>
    <property type="match status" value="1"/>
</dbReference>
<dbReference type="AlphaFoldDB" id="A0A565A615"/>
<dbReference type="OrthoDB" id="389412at2759"/>
<organism evidence="2">
    <name type="scientific">Plasmodium vivax</name>
    <name type="common">malaria parasite P. vivax</name>
    <dbReference type="NCBI Taxonomy" id="5855"/>
    <lineage>
        <taxon>Eukaryota</taxon>
        <taxon>Sar</taxon>
        <taxon>Alveolata</taxon>
        <taxon>Apicomplexa</taxon>
        <taxon>Aconoidasida</taxon>
        <taxon>Haemosporida</taxon>
        <taxon>Plasmodiidae</taxon>
        <taxon>Plasmodium</taxon>
        <taxon>Plasmodium (Plasmodium)</taxon>
    </lineage>
</organism>
<reference evidence="2" key="1">
    <citation type="submission" date="2016-07" db="EMBL/GenBank/DDBJ databases">
        <authorList>
            <consortium name="Pathogen Informatics"/>
        </authorList>
    </citation>
    <scope>NUCLEOTIDE SEQUENCE</scope>
</reference>
<protein>
    <recommendedName>
        <fullName evidence="3">Variable surface protein Vir35</fullName>
    </recommendedName>
</protein>
<keyword evidence="1" id="KW-0472">Membrane</keyword>
<feature type="transmembrane region" description="Helical" evidence="1">
    <location>
        <begin position="227"/>
        <end position="245"/>
    </location>
</feature>
<dbReference type="VEuPathDB" id="PlasmoDB:PVPAM_000021200"/>
<keyword evidence="1" id="KW-1133">Transmembrane helix</keyword>
<dbReference type="VEuPathDB" id="PlasmoDB:PVP01_0003990"/>
<evidence type="ECO:0000256" key="1">
    <source>
        <dbReference type="SAM" id="Phobius"/>
    </source>
</evidence>
<sequence length="274" mass="32062">MKEYINVLTAFKVVAYIIFIWIHSAYNDSYNLGNNIENFNNIEITSDIKFQRSLAKHVPKKELDRSKIRDKILDNNTYNNVKGTSDDLSKYSQLKKKGLNDFDLYKKLYKHRYSKKNVLGKFDCYCEKKIFDQFDNILNLSEKINMDKKRLKSFFFKRYGSVPIIISSVFLLGLIFFALVYGDENAILKICGNGCGKHGSGKKHESGYHLSSLKKETLEMIFDIYKVLMYVLPLIFLMFIIYILIKVIKYEKIKAGKSRMSIKEYCRLCKNVLA</sequence>
<accession>A0A565A615</accession>
<feature type="transmembrane region" description="Helical" evidence="1">
    <location>
        <begin position="159"/>
        <end position="180"/>
    </location>
</feature>
<dbReference type="VEuPathDB" id="PlasmoDB:PVW1_100009200"/>
<dbReference type="EMBL" id="FLZR02000010">
    <property type="protein sequence ID" value="VUZ99684.1"/>
    <property type="molecule type" value="Genomic_DNA"/>
</dbReference>
<dbReference type="VEuPathDB" id="PlasmoDB:PVX_109780"/>